<evidence type="ECO:0000313" key="2">
    <source>
        <dbReference type="EMBL" id="CAF1710701.1"/>
    </source>
</evidence>
<dbReference type="Proteomes" id="UP001295469">
    <property type="component" value="Chromosome C03"/>
</dbReference>
<proteinExistence type="predicted"/>
<organism evidence="2">
    <name type="scientific">Brassica napus</name>
    <name type="common">Rape</name>
    <dbReference type="NCBI Taxonomy" id="3708"/>
    <lineage>
        <taxon>Eukaryota</taxon>
        <taxon>Viridiplantae</taxon>
        <taxon>Streptophyta</taxon>
        <taxon>Embryophyta</taxon>
        <taxon>Tracheophyta</taxon>
        <taxon>Spermatophyta</taxon>
        <taxon>Magnoliopsida</taxon>
        <taxon>eudicotyledons</taxon>
        <taxon>Gunneridae</taxon>
        <taxon>Pentapetalae</taxon>
        <taxon>rosids</taxon>
        <taxon>malvids</taxon>
        <taxon>Brassicales</taxon>
        <taxon>Brassicaceae</taxon>
        <taxon>Brassiceae</taxon>
        <taxon>Brassica</taxon>
    </lineage>
</organism>
<accession>A0A816IFM0</accession>
<evidence type="ECO:0000256" key="1">
    <source>
        <dbReference type="SAM" id="MobiDB-lite"/>
    </source>
</evidence>
<reference evidence="2" key="1">
    <citation type="submission" date="2021-01" db="EMBL/GenBank/DDBJ databases">
        <authorList>
            <consortium name="Genoscope - CEA"/>
            <person name="William W."/>
        </authorList>
    </citation>
    <scope>NUCLEOTIDE SEQUENCE</scope>
</reference>
<protein>
    <submittedName>
        <fullName evidence="2">(rape) hypothetical protein</fullName>
    </submittedName>
</protein>
<feature type="compositionally biased region" description="Polar residues" evidence="1">
    <location>
        <begin position="109"/>
        <end position="123"/>
    </location>
</feature>
<dbReference type="AlphaFoldDB" id="A0A816IFM0"/>
<name>A0A816IFM0_BRANA</name>
<dbReference type="EMBL" id="HG994367">
    <property type="protein sequence ID" value="CAF1710701.1"/>
    <property type="molecule type" value="Genomic_DNA"/>
</dbReference>
<gene>
    <name evidence="2" type="ORF">DARMORV10_C03P81510.1</name>
</gene>
<sequence length="123" mass="13321">MVGSSKHCTYSVFEKLTNGSTEELVSAMDNSRIILLAGATGGIKGDSPELVEYTGMKNLINDVKDSVKLENGKLLFVGGEGPFERTFKNLRFVHVGSVWSKPTRETRFGSKQTTSGCESKQGA</sequence>
<feature type="region of interest" description="Disordered" evidence="1">
    <location>
        <begin position="103"/>
        <end position="123"/>
    </location>
</feature>